<comment type="caution">
    <text evidence="1">The sequence shown here is derived from an EMBL/GenBank/DDBJ whole genome shotgun (WGS) entry which is preliminary data.</text>
</comment>
<sequence length="83" mass="9633">KERTGTKPAFDPHMAPSNVIICRNMQHEVVKKFTLICLKKKKKKKREKMHDDFGAEDTERNLPAFIAELISDRTQQKHVNSTV</sequence>
<evidence type="ECO:0000313" key="1">
    <source>
        <dbReference type="EMBL" id="KAG7503296.1"/>
    </source>
</evidence>
<keyword evidence="2" id="KW-1185">Reference proteome</keyword>
<feature type="non-terminal residue" evidence="1">
    <location>
        <position position="1"/>
    </location>
</feature>
<protein>
    <submittedName>
        <fullName evidence="1">Uncharacterized protein</fullName>
    </submittedName>
</protein>
<evidence type="ECO:0000313" key="2">
    <source>
        <dbReference type="Proteomes" id="UP000693946"/>
    </source>
</evidence>
<name>A0AAV6RH33_SOLSE</name>
<gene>
    <name evidence="1" type="ORF">JOB18_035298</name>
</gene>
<proteinExistence type="predicted"/>
<dbReference type="AlphaFoldDB" id="A0AAV6RH33"/>
<accession>A0AAV6RH33</accession>
<reference evidence="1 2" key="1">
    <citation type="journal article" date="2021" name="Sci. Rep.">
        <title>Chromosome anchoring in Senegalese sole (Solea senegalensis) reveals sex-associated markers and genome rearrangements in flatfish.</title>
        <authorList>
            <person name="Guerrero-Cozar I."/>
            <person name="Gomez-Garrido J."/>
            <person name="Berbel C."/>
            <person name="Martinez-Blanch J.F."/>
            <person name="Alioto T."/>
            <person name="Claros M.G."/>
            <person name="Gagnaire P.A."/>
            <person name="Manchado M."/>
        </authorList>
    </citation>
    <scope>NUCLEOTIDE SEQUENCE [LARGE SCALE GENOMIC DNA]</scope>
    <source>
        <strain evidence="1">Sse05_10M</strain>
    </source>
</reference>
<organism evidence="1 2">
    <name type="scientific">Solea senegalensis</name>
    <name type="common">Senegalese sole</name>
    <dbReference type="NCBI Taxonomy" id="28829"/>
    <lineage>
        <taxon>Eukaryota</taxon>
        <taxon>Metazoa</taxon>
        <taxon>Chordata</taxon>
        <taxon>Craniata</taxon>
        <taxon>Vertebrata</taxon>
        <taxon>Euteleostomi</taxon>
        <taxon>Actinopterygii</taxon>
        <taxon>Neopterygii</taxon>
        <taxon>Teleostei</taxon>
        <taxon>Neoteleostei</taxon>
        <taxon>Acanthomorphata</taxon>
        <taxon>Carangaria</taxon>
        <taxon>Pleuronectiformes</taxon>
        <taxon>Pleuronectoidei</taxon>
        <taxon>Soleidae</taxon>
        <taxon>Solea</taxon>
    </lineage>
</organism>
<dbReference type="Proteomes" id="UP000693946">
    <property type="component" value="Linkage Group LG2"/>
</dbReference>
<dbReference type="EMBL" id="JAGKHQ010000012">
    <property type="protein sequence ID" value="KAG7503296.1"/>
    <property type="molecule type" value="Genomic_DNA"/>
</dbReference>